<dbReference type="STRING" id="121845.A0A1S3CZH8"/>
<evidence type="ECO:0000256" key="1">
    <source>
        <dbReference type="ARBA" id="ARBA00022786"/>
    </source>
</evidence>
<feature type="domain" description="F-box protein Hrt3/FBXO9 C-terminal" evidence="2">
    <location>
        <begin position="43"/>
        <end position="157"/>
    </location>
</feature>
<evidence type="ECO:0000313" key="4">
    <source>
        <dbReference type="RefSeq" id="XP_008470980.1"/>
    </source>
</evidence>
<dbReference type="OMA" id="RTHRPWH"/>
<dbReference type="GO" id="GO:0031146">
    <property type="term" value="P:SCF-dependent proteasomal ubiquitin-dependent protein catabolic process"/>
    <property type="evidence" value="ECO:0007669"/>
    <property type="project" value="TreeGrafter"/>
</dbReference>
<keyword evidence="1" id="KW-0833">Ubl conjugation pathway</keyword>
<evidence type="ECO:0000313" key="3">
    <source>
        <dbReference type="Proteomes" id="UP000079169"/>
    </source>
</evidence>
<dbReference type="GO" id="GO:0005737">
    <property type="term" value="C:cytoplasm"/>
    <property type="evidence" value="ECO:0007669"/>
    <property type="project" value="TreeGrafter"/>
</dbReference>
<name>A0A1S3CZH8_DIACI</name>
<sequence>MWLRISDILGLYICARDPAIWRDVSIRTWGLDCSDLAAPGPTTWRQLYLERPRLETTGCYISKTSYLRHGDNSFQDRTHRPWHVVTYFRYLRFFPGGLVLLLTTADVPSSVVGSLKWRTPRDSTILIGHYKMRGDRVFIVAKQSRYNLANARVKTRNRRVNEYETRDQTFHLVSFYYH</sequence>
<dbReference type="KEGG" id="dci:103508227"/>
<dbReference type="PaxDb" id="121845-A0A1S3CZH8"/>
<keyword evidence="3" id="KW-1185">Reference proteome</keyword>
<gene>
    <name evidence="4" type="primary">LOC103508227</name>
</gene>
<organism evidence="3 4">
    <name type="scientific">Diaphorina citri</name>
    <name type="common">Asian citrus psyllid</name>
    <dbReference type="NCBI Taxonomy" id="121845"/>
    <lineage>
        <taxon>Eukaryota</taxon>
        <taxon>Metazoa</taxon>
        <taxon>Ecdysozoa</taxon>
        <taxon>Arthropoda</taxon>
        <taxon>Hexapoda</taxon>
        <taxon>Insecta</taxon>
        <taxon>Pterygota</taxon>
        <taxon>Neoptera</taxon>
        <taxon>Paraneoptera</taxon>
        <taxon>Hemiptera</taxon>
        <taxon>Sternorrhyncha</taxon>
        <taxon>Psylloidea</taxon>
        <taxon>Psyllidae</taxon>
        <taxon>Diaphorininae</taxon>
        <taxon>Diaphorina</taxon>
    </lineage>
</organism>
<dbReference type="RefSeq" id="XP_008470980.1">
    <property type="nucleotide sequence ID" value="XM_008472758.1"/>
</dbReference>
<dbReference type="Pfam" id="PF19270">
    <property type="entry name" value="FBO_C"/>
    <property type="match status" value="1"/>
</dbReference>
<reference evidence="4" key="1">
    <citation type="submission" date="2025-08" db="UniProtKB">
        <authorList>
            <consortium name="RefSeq"/>
        </authorList>
    </citation>
    <scope>IDENTIFICATION</scope>
</reference>
<accession>A0A1S3CZH8</accession>
<evidence type="ECO:0000259" key="2">
    <source>
        <dbReference type="Pfam" id="PF19270"/>
    </source>
</evidence>
<dbReference type="PANTHER" id="PTHR12874">
    <property type="entry name" value="F-BOX ONLY PROTEIN 48-RELATED"/>
    <property type="match status" value="1"/>
</dbReference>
<dbReference type="AlphaFoldDB" id="A0A1S3CZH8"/>
<dbReference type="GO" id="GO:0019005">
    <property type="term" value="C:SCF ubiquitin ligase complex"/>
    <property type="evidence" value="ECO:0007669"/>
    <property type="project" value="TreeGrafter"/>
</dbReference>
<protein>
    <submittedName>
        <fullName evidence="4">F-box only protein 9-like</fullName>
    </submittedName>
</protein>
<dbReference type="GeneID" id="103508227"/>
<proteinExistence type="predicted"/>
<dbReference type="Proteomes" id="UP000079169">
    <property type="component" value="Unplaced"/>
</dbReference>
<dbReference type="InterPro" id="IPR045464">
    <property type="entry name" value="Hrt3/FBXO9_C"/>
</dbReference>
<dbReference type="PANTHER" id="PTHR12874:SF29">
    <property type="entry name" value="F-BOX ONLY PROTEIN 9"/>
    <property type="match status" value="1"/>
</dbReference>